<evidence type="ECO:0000313" key="8">
    <source>
        <dbReference type="Proteomes" id="UP000249757"/>
    </source>
</evidence>
<dbReference type="InterPro" id="IPR013083">
    <property type="entry name" value="Znf_RING/FYVE/PHD"/>
</dbReference>
<dbReference type="PANTHER" id="PTHR45969">
    <property type="entry name" value="RING ZINC FINGER PROTEIN-RELATED"/>
    <property type="match status" value="1"/>
</dbReference>
<gene>
    <name evidence="7" type="ORF">Ptr86124_011933</name>
</gene>
<evidence type="ECO:0000256" key="3">
    <source>
        <dbReference type="ARBA" id="ARBA00022833"/>
    </source>
</evidence>
<feature type="region of interest" description="Disordered" evidence="5">
    <location>
        <begin position="173"/>
        <end position="223"/>
    </location>
</feature>
<evidence type="ECO:0000256" key="2">
    <source>
        <dbReference type="ARBA" id="ARBA00022771"/>
    </source>
</evidence>
<reference evidence="8" key="1">
    <citation type="journal article" date="2022" name="Microb. Genom.">
        <title>A global pangenome for the wheat fungal pathogen Pyrenophora tritici-repentis and prediction of effector protein structural homology.</title>
        <authorList>
            <person name="Moolhuijzen P.M."/>
            <person name="See P.T."/>
            <person name="Shi G."/>
            <person name="Powell H.R."/>
            <person name="Cockram J."/>
            <person name="Jorgensen L.N."/>
            <person name="Benslimane H."/>
            <person name="Strelkov S.E."/>
            <person name="Turner J."/>
            <person name="Liu Z."/>
            <person name="Moffat C.S."/>
        </authorList>
    </citation>
    <scope>NUCLEOTIDE SEQUENCE [LARGE SCALE GENOMIC DNA]</scope>
</reference>
<dbReference type="Pfam" id="PF13639">
    <property type="entry name" value="zf-RING_2"/>
    <property type="match status" value="1"/>
</dbReference>
<evidence type="ECO:0000313" key="7">
    <source>
        <dbReference type="EMBL" id="KAI1508977.1"/>
    </source>
</evidence>
<sequence>MTLPTRSQFYRDYLQPLCILPGAPQYADISICVVCQEDFNEASYDMVSIQDCNHIFHRKCLIEWAESASPQRDACPSCRKTLFRYAPLTNRQRYEVMQEELEETFFAPDSRRRMQWRVVEEMSEMAAMFASEALHDQSRQILPGRGSVAHAQIQPFYRASIWSVDYVPEEPEFSRRPPLWYSDSQRPSTSPEHSPVPRASSEYSPRLPESEPEPHVPPPTSQIPVWSSAALPQVFIPTPTSRGHIGSLSQIPLYSVEEEPTHTPPTNPDNVTRLAHLQDFMTTNFTVSHVFCGVHTIQRIFDSYIIEFETGENHRVHVNVSRATITNLINQAYDPSSIAANNLSEILLRLQAAKEIAEYEKDALRAALHVHQKPRNRHEPPLDLQQRKAFHSGAVWWSPCKLREARFRQLVKEKEKEKELLDKIELKEAKENNRIYQLKIKEAARAAREEAKKVRDEAKAVKAAELDAKRRDRDAAKAIQQPQSGKRKASKPAAKQQPKKRRVGGAGGGTLAEVAAPAPPPTTTRRGRAVNTPAKYR</sequence>
<dbReference type="GO" id="GO:0008270">
    <property type="term" value="F:zinc ion binding"/>
    <property type="evidence" value="ECO:0007669"/>
    <property type="project" value="UniProtKB-KW"/>
</dbReference>
<evidence type="ECO:0000259" key="6">
    <source>
        <dbReference type="PROSITE" id="PS50089"/>
    </source>
</evidence>
<feature type="compositionally biased region" description="Polar residues" evidence="5">
    <location>
        <begin position="182"/>
        <end position="192"/>
    </location>
</feature>
<evidence type="ECO:0000256" key="5">
    <source>
        <dbReference type="SAM" id="MobiDB-lite"/>
    </source>
</evidence>
<dbReference type="PANTHER" id="PTHR45969:SF69">
    <property type="entry name" value="FINGER DOMAIN PROTEIN, PUTATIVE (AFU_ORTHOLOGUE AFUA_3G12190)-RELATED"/>
    <property type="match status" value="1"/>
</dbReference>
<comment type="caution">
    <text evidence="7">The sequence shown here is derived from an EMBL/GenBank/DDBJ whole genome shotgun (WGS) entry which is preliminary data.</text>
</comment>
<feature type="region of interest" description="Disordered" evidence="5">
    <location>
        <begin position="451"/>
        <end position="537"/>
    </location>
</feature>
<keyword evidence="3" id="KW-0862">Zinc</keyword>
<evidence type="ECO:0000256" key="1">
    <source>
        <dbReference type="ARBA" id="ARBA00022723"/>
    </source>
</evidence>
<organism evidence="7 8">
    <name type="scientific">Pyrenophora tritici-repentis</name>
    <dbReference type="NCBI Taxonomy" id="45151"/>
    <lineage>
        <taxon>Eukaryota</taxon>
        <taxon>Fungi</taxon>
        <taxon>Dikarya</taxon>
        <taxon>Ascomycota</taxon>
        <taxon>Pezizomycotina</taxon>
        <taxon>Dothideomycetes</taxon>
        <taxon>Pleosporomycetidae</taxon>
        <taxon>Pleosporales</taxon>
        <taxon>Pleosporineae</taxon>
        <taxon>Pleosporaceae</taxon>
        <taxon>Pyrenophora</taxon>
    </lineage>
</organism>
<name>A0A922SW48_9PLEO</name>
<dbReference type="SMART" id="SM00184">
    <property type="entry name" value="RING"/>
    <property type="match status" value="1"/>
</dbReference>
<dbReference type="InterPro" id="IPR001841">
    <property type="entry name" value="Znf_RING"/>
</dbReference>
<dbReference type="Gene3D" id="3.30.40.10">
    <property type="entry name" value="Zinc/RING finger domain, C3HC4 (zinc finger)"/>
    <property type="match status" value="1"/>
</dbReference>
<dbReference type="CDD" id="cd16448">
    <property type="entry name" value="RING-H2"/>
    <property type="match status" value="1"/>
</dbReference>
<feature type="compositionally biased region" description="Basic and acidic residues" evidence="5">
    <location>
        <begin position="451"/>
        <end position="476"/>
    </location>
</feature>
<proteinExistence type="predicted"/>
<dbReference type="GO" id="GO:0016567">
    <property type="term" value="P:protein ubiquitination"/>
    <property type="evidence" value="ECO:0007669"/>
    <property type="project" value="TreeGrafter"/>
</dbReference>
<dbReference type="GO" id="GO:0061630">
    <property type="term" value="F:ubiquitin protein ligase activity"/>
    <property type="evidence" value="ECO:0007669"/>
    <property type="project" value="TreeGrafter"/>
</dbReference>
<feature type="domain" description="RING-type" evidence="6">
    <location>
        <begin position="32"/>
        <end position="79"/>
    </location>
</feature>
<protein>
    <submittedName>
        <fullName evidence="7">Ring finger domain containing protein</fullName>
    </submittedName>
</protein>
<dbReference type="EMBL" id="NRDI02000022">
    <property type="protein sequence ID" value="KAI1508977.1"/>
    <property type="molecule type" value="Genomic_DNA"/>
</dbReference>
<dbReference type="Proteomes" id="UP000249757">
    <property type="component" value="Unassembled WGS sequence"/>
</dbReference>
<evidence type="ECO:0000256" key="4">
    <source>
        <dbReference type="PROSITE-ProRule" id="PRU00175"/>
    </source>
</evidence>
<keyword evidence="8" id="KW-1185">Reference proteome</keyword>
<keyword evidence="1" id="KW-0479">Metal-binding</keyword>
<dbReference type="PROSITE" id="PS50089">
    <property type="entry name" value="ZF_RING_2"/>
    <property type="match status" value="1"/>
</dbReference>
<keyword evidence="2 4" id="KW-0863">Zinc-finger</keyword>
<dbReference type="AlphaFoldDB" id="A0A922SW48"/>
<accession>A0A922SW48</accession>
<dbReference type="SUPFAM" id="SSF57850">
    <property type="entry name" value="RING/U-box"/>
    <property type="match status" value="1"/>
</dbReference>